<organism evidence="2 3">
    <name type="scientific">Acaryochloris marina (strain MBIC 11017)</name>
    <dbReference type="NCBI Taxonomy" id="329726"/>
    <lineage>
        <taxon>Bacteria</taxon>
        <taxon>Bacillati</taxon>
        <taxon>Cyanobacteriota</taxon>
        <taxon>Cyanophyceae</taxon>
        <taxon>Acaryochloridales</taxon>
        <taxon>Acaryochloridaceae</taxon>
        <taxon>Acaryochloris</taxon>
    </lineage>
</organism>
<dbReference type="KEGG" id="amr:AM1_6101"/>
<dbReference type="HOGENOM" id="CLU_3075599_0_0_3"/>
<dbReference type="AlphaFoldDB" id="B0C3U6"/>
<protein>
    <submittedName>
        <fullName evidence="2">Uncharacterized protein</fullName>
    </submittedName>
</protein>
<dbReference type="RefSeq" id="WP_012166229.1">
    <property type="nucleotide sequence ID" value="NC_009925.1"/>
</dbReference>
<dbReference type="EMBL" id="CP000828">
    <property type="protein sequence ID" value="ABW31033.1"/>
    <property type="molecule type" value="Genomic_DNA"/>
</dbReference>
<name>B0C3U6_ACAM1</name>
<keyword evidence="3" id="KW-1185">Reference proteome</keyword>
<keyword evidence="1" id="KW-0812">Transmembrane</keyword>
<keyword evidence="1" id="KW-1133">Transmembrane helix</keyword>
<proteinExistence type="predicted"/>
<evidence type="ECO:0000313" key="2">
    <source>
        <dbReference type="EMBL" id="ABW31033.1"/>
    </source>
</evidence>
<feature type="transmembrane region" description="Helical" evidence="1">
    <location>
        <begin position="6"/>
        <end position="25"/>
    </location>
</feature>
<gene>
    <name evidence="2" type="ordered locus">AM1_6101</name>
</gene>
<sequence>MLLDAFMATLTFTSTILEVLIYLFYGCSRLAGMAIDGPPVRPCSDLQELKLG</sequence>
<accession>B0C3U6</accession>
<dbReference type="Proteomes" id="UP000000268">
    <property type="component" value="Chromosome"/>
</dbReference>
<evidence type="ECO:0000256" key="1">
    <source>
        <dbReference type="SAM" id="Phobius"/>
    </source>
</evidence>
<keyword evidence="1" id="KW-0472">Membrane</keyword>
<reference evidence="2 3" key="1">
    <citation type="journal article" date="2008" name="Proc. Natl. Acad. Sci. U.S.A.">
        <title>Niche adaptation and genome expansion in the chlorophyll d-producing cyanobacterium Acaryochloris marina.</title>
        <authorList>
            <person name="Swingley W.D."/>
            <person name="Chen M."/>
            <person name="Cheung P.C."/>
            <person name="Conrad A.L."/>
            <person name="Dejesa L.C."/>
            <person name="Hao J."/>
            <person name="Honchak B.M."/>
            <person name="Karbach L.E."/>
            <person name="Kurdoglu A."/>
            <person name="Lahiri S."/>
            <person name="Mastrian S.D."/>
            <person name="Miyashita H."/>
            <person name="Page L."/>
            <person name="Ramakrishna P."/>
            <person name="Satoh S."/>
            <person name="Sattley W.M."/>
            <person name="Shimada Y."/>
            <person name="Taylor H.L."/>
            <person name="Tomo T."/>
            <person name="Tsuchiya T."/>
            <person name="Wang Z.T."/>
            <person name="Raymond J."/>
            <person name="Mimuro M."/>
            <person name="Blankenship R.E."/>
            <person name="Touchman J.W."/>
        </authorList>
    </citation>
    <scope>NUCLEOTIDE SEQUENCE [LARGE SCALE GENOMIC DNA]</scope>
    <source>
        <strain evidence="3">MBIC 11017</strain>
    </source>
</reference>
<evidence type="ECO:0000313" key="3">
    <source>
        <dbReference type="Proteomes" id="UP000000268"/>
    </source>
</evidence>